<dbReference type="Proteomes" id="UP001430953">
    <property type="component" value="Unassembled WGS sequence"/>
</dbReference>
<sequence>MISDRHSPRFEIVRPFSATRQSKLHAYRRAESADICRGVRKRIYRNRKKKGNKKKKKKKKNSKQWSLSWRASHNHRFGAAPAFPEITFDFEIVLSFFHSLSSCTQFSLHAHLHALIEFSCNHYRIPMCIMCTVYNLGNLLVYLLRYLLLRHSTVTSRNCERGGSPYARRSARGFSSGEISRCRSETVIKVIVLVFSIRTGVYASYNVYTLCNVIFIITILLRYDYEDRSDVCGRPTREISGSSPA</sequence>
<feature type="region of interest" description="Disordered" evidence="1">
    <location>
        <begin position="46"/>
        <end position="65"/>
    </location>
</feature>
<dbReference type="EMBL" id="JADYXP020000010">
    <property type="protein sequence ID" value="KAL0115412.1"/>
    <property type="molecule type" value="Genomic_DNA"/>
</dbReference>
<accession>A0AAW2FJ07</accession>
<comment type="caution">
    <text evidence="3">The sequence shown here is derived from an EMBL/GenBank/DDBJ whole genome shotgun (WGS) entry which is preliminary data.</text>
</comment>
<evidence type="ECO:0000256" key="1">
    <source>
        <dbReference type="SAM" id="MobiDB-lite"/>
    </source>
</evidence>
<evidence type="ECO:0000256" key="2">
    <source>
        <dbReference type="SAM" id="Phobius"/>
    </source>
</evidence>
<keyword evidence="4" id="KW-1185">Reference proteome</keyword>
<evidence type="ECO:0000313" key="4">
    <source>
        <dbReference type="Proteomes" id="UP001430953"/>
    </source>
</evidence>
<keyword evidence="2" id="KW-0472">Membrane</keyword>
<reference evidence="3 4" key="1">
    <citation type="submission" date="2023-03" db="EMBL/GenBank/DDBJ databases">
        <title>High recombination rates correlate with genetic variation in Cardiocondyla obscurior ants.</title>
        <authorList>
            <person name="Errbii M."/>
        </authorList>
    </citation>
    <scope>NUCLEOTIDE SEQUENCE [LARGE SCALE GENOMIC DNA]</scope>
    <source>
        <strain evidence="3">Alpha-2009</strain>
        <tissue evidence="3">Whole body</tissue>
    </source>
</reference>
<keyword evidence="2" id="KW-1133">Transmembrane helix</keyword>
<proteinExistence type="predicted"/>
<gene>
    <name evidence="3" type="ORF">PUN28_010732</name>
</gene>
<keyword evidence="2" id="KW-0812">Transmembrane</keyword>
<dbReference type="AlphaFoldDB" id="A0AAW2FJ07"/>
<feature type="compositionally biased region" description="Basic residues" evidence="1">
    <location>
        <begin position="46"/>
        <end position="62"/>
    </location>
</feature>
<evidence type="ECO:0000313" key="3">
    <source>
        <dbReference type="EMBL" id="KAL0115412.1"/>
    </source>
</evidence>
<organism evidence="3 4">
    <name type="scientific">Cardiocondyla obscurior</name>
    <dbReference type="NCBI Taxonomy" id="286306"/>
    <lineage>
        <taxon>Eukaryota</taxon>
        <taxon>Metazoa</taxon>
        <taxon>Ecdysozoa</taxon>
        <taxon>Arthropoda</taxon>
        <taxon>Hexapoda</taxon>
        <taxon>Insecta</taxon>
        <taxon>Pterygota</taxon>
        <taxon>Neoptera</taxon>
        <taxon>Endopterygota</taxon>
        <taxon>Hymenoptera</taxon>
        <taxon>Apocrita</taxon>
        <taxon>Aculeata</taxon>
        <taxon>Formicoidea</taxon>
        <taxon>Formicidae</taxon>
        <taxon>Myrmicinae</taxon>
        <taxon>Cardiocondyla</taxon>
    </lineage>
</organism>
<protein>
    <submittedName>
        <fullName evidence="3">Uncharacterized protein</fullName>
    </submittedName>
</protein>
<feature type="transmembrane region" description="Helical" evidence="2">
    <location>
        <begin position="202"/>
        <end position="221"/>
    </location>
</feature>
<name>A0AAW2FJ07_9HYME</name>